<keyword evidence="5 8" id="KW-0862">Zinc</keyword>
<keyword evidence="6 10" id="KW-0413">Isomerase</keyword>
<dbReference type="GO" id="GO:0008270">
    <property type="term" value="F:zinc ion binding"/>
    <property type="evidence" value="ECO:0007669"/>
    <property type="project" value="InterPro"/>
</dbReference>
<organism evidence="10 11">
    <name type="scientific">Falsarthrobacter nasiphocae</name>
    <dbReference type="NCBI Taxonomy" id="189863"/>
    <lineage>
        <taxon>Bacteria</taxon>
        <taxon>Bacillati</taxon>
        <taxon>Actinomycetota</taxon>
        <taxon>Actinomycetes</taxon>
        <taxon>Micrococcales</taxon>
        <taxon>Micrococcaceae</taxon>
        <taxon>Falsarthrobacter</taxon>
    </lineage>
</organism>
<evidence type="ECO:0000256" key="8">
    <source>
        <dbReference type="PIRSR" id="PIRSR001480-2"/>
    </source>
</evidence>
<dbReference type="CDD" id="cd07011">
    <property type="entry name" value="cupin_PMI_type_I_N"/>
    <property type="match status" value="1"/>
</dbReference>
<dbReference type="Proteomes" id="UP001247307">
    <property type="component" value="Unassembled WGS sequence"/>
</dbReference>
<evidence type="ECO:0000256" key="3">
    <source>
        <dbReference type="ARBA" id="ARBA00011956"/>
    </source>
</evidence>
<evidence type="ECO:0000256" key="1">
    <source>
        <dbReference type="ARBA" id="ARBA00000757"/>
    </source>
</evidence>
<name>A0AAE3YFA2_9MICC</name>
<reference evidence="10" key="1">
    <citation type="submission" date="2023-07" db="EMBL/GenBank/DDBJ databases">
        <title>Sequencing the genomes of 1000 actinobacteria strains.</title>
        <authorList>
            <person name="Klenk H.-P."/>
        </authorList>
    </citation>
    <scope>NUCLEOTIDE SEQUENCE</scope>
    <source>
        <strain evidence="10">DSM 13988</strain>
    </source>
</reference>
<feature type="binding site" evidence="8">
    <location>
        <position position="132"/>
    </location>
    <ligand>
        <name>Zn(2+)</name>
        <dbReference type="ChEBI" id="CHEBI:29105"/>
    </ligand>
</feature>
<keyword evidence="11" id="KW-1185">Reference proteome</keyword>
<dbReference type="PROSITE" id="PS00965">
    <property type="entry name" value="PMI_I_1"/>
    <property type="match status" value="1"/>
</dbReference>
<protein>
    <recommendedName>
        <fullName evidence="3">mannose-6-phosphate isomerase</fullName>
        <ecNumber evidence="3">5.3.1.8</ecNumber>
    </recommendedName>
</protein>
<feature type="binding site" evidence="8">
    <location>
        <position position="95"/>
    </location>
    <ligand>
        <name>Zn(2+)</name>
        <dbReference type="ChEBI" id="CHEBI:29105"/>
    </ligand>
</feature>
<dbReference type="PANTHER" id="PTHR10309:SF0">
    <property type="entry name" value="MANNOSE-6-PHOSPHATE ISOMERASE"/>
    <property type="match status" value="1"/>
</dbReference>
<dbReference type="InterPro" id="IPR014710">
    <property type="entry name" value="RmlC-like_jellyroll"/>
</dbReference>
<evidence type="ECO:0000256" key="5">
    <source>
        <dbReference type="ARBA" id="ARBA00022833"/>
    </source>
</evidence>
<dbReference type="AlphaFoldDB" id="A0AAE3YFA2"/>
<dbReference type="GO" id="GO:0005975">
    <property type="term" value="P:carbohydrate metabolic process"/>
    <property type="evidence" value="ECO:0007669"/>
    <property type="project" value="InterPro"/>
</dbReference>
<dbReference type="RefSeq" id="WP_309849612.1">
    <property type="nucleotide sequence ID" value="NZ_BAAAIU010000045.1"/>
</dbReference>
<dbReference type="InterPro" id="IPR016305">
    <property type="entry name" value="Mannose-6-P_Isomerase"/>
</dbReference>
<dbReference type="InterPro" id="IPR018050">
    <property type="entry name" value="Pmannose_isomerase-type1_CS"/>
</dbReference>
<dbReference type="Gene3D" id="1.10.441.10">
    <property type="entry name" value="Phosphomannose Isomerase, domain 2"/>
    <property type="match status" value="1"/>
</dbReference>
<feature type="active site" evidence="7">
    <location>
        <position position="290"/>
    </location>
</feature>
<sequence>MRLLRNPVRPYPWGSRTAIPELLGEEPTGEPQAEMWIGAHPASPSTVEVHGREVPLTEYIAERPSERIGADAQQRFGGLPFLVKLLAADAPLSLQVHPSIEQAKAGFAAEEAAGVPLDAPHRNYKDANHKPEMIVALTDFEALSGFRAPSQTLGLVEALAPLAAGSPSAEGLLSELAGALRADDEGEALRAAFTLALTDPRSPGAVDLLAAALRSADLEAGPLAAWTAELRTVLGLHEAYPGDPGVLVALLVNVVRLAPGEALFLGAGNLHAYLKGFGVEVMATSDNVLRGGLTPKHVDIDELMKTLSFQALPAPRCEPETAEFSAGRREVFAPPFDEFSVERFTFTVDGAVTGKTRGAAVVVVTEGTATVEGTALSPGHAGFVSADDAAPVIAATAGTVVFLVTGAA</sequence>
<gene>
    <name evidence="10" type="ORF">J2S35_000572</name>
</gene>
<comment type="cofactor">
    <cofactor evidence="8">
        <name>Zn(2+)</name>
        <dbReference type="ChEBI" id="CHEBI:29105"/>
    </cofactor>
    <text evidence="8">Binds 1 zinc ion per subunit.</text>
</comment>
<dbReference type="EMBL" id="JAVDUI010000001">
    <property type="protein sequence ID" value="MDR6891632.1"/>
    <property type="molecule type" value="Genomic_DNA"/>
</dbReference>
<feature type="domain" description="Phosphomannose isomerase type I catalytic" evidence="9">
    <location>
        <begin position="4"/>
        <end position="147"/>
    </location>
</feature>
<dbReference type="InterPro" id="IPR001250">
    <property type="entry name" value="Man6P_Isoase-1"/>
</dbReference>
<dbReference type="EC" id="5.3.1.8" evidence="3"/>
<keyword evidence="4 8" id="KW-0479">Metal-binding</keyword>
<evidence type="ECO:0000256" key="7">
    <source>
        <dbReference type="PIRSR" id="PIRSR001480-1"/>
    </source>
</evidence>
<feature type="binding site" evidence="8">
    <location>
        <position position="97"/>
    </location>
    <ligand>
        <name>Zn(2+)</name>
        <dbReference type="ChEBI" id="CHEBI:29105"/>
    </ligand>
</feature>
<dbReference type="Pfam" id="PF20511">
    <property type="entry name" value="PMI_typeI_cat"/>
    <property type="match status" value="1"/>
</dbReference>
<evidence type="ECO:0000313" key="10">
    <source>
        <dbReference type="EMBL" id="MDR6891632.1"/>
    </source>
</evidence>
<dbReference type="GO" id="GO:0004476">
    <property type="term" value="F:mannose-6-phosphate isomerase activity"/>
    <property type="evidence" value="ECO:0007669"/>
    <property type="project" value="UniProtKB-EC"/>
</dbReference>
<comment type="catalytic activity">
    <reaction evidence="1">
        <text>D-mannose 6-phosphate = D-fructose 6-phosphate</text>
        <dbReference type="Rhea" id="RHEA:12356"/>
        <dbReference type="ChEBI" id="CHEBI:58735"/>
        <dbReference type="ChEBI" id="CHEBI:61527"/>
        <dbReference type="EC" id="5.3.1.8"/>
    </reaction>
</comment>
<dbReference type="GO" id="GO:0005829">
    <property type="term" value="C:cytosol"/>
    <property type="evidence" value="ECO:0007669"/>
    <property type="project" value="TreeGrafter"/>
</dbReference>
<accession>A0AAE3YFA2</accession>
<comment type="similarity">
    <text evidence="2">Belongs to the mannose-6-phosphate isomerase type 1 family.</text>
</comment>
<dbReference type="Gene3D" id="2.60.120.10">
    <property type="entry name" value="Jelly Rolls"/>
    <property type="match status" value="2"/>
</dbReference>
<feature type="binding site" evidence="8">
    <location>
        <position position="271"/>
    </location>
    <ligand>
        <name>Zn(2+)</name>
        <dbReference type="ChEBI" id="CHEBI:29105"/>
    </ligand>
</feature>
<dbReference type="PIRSF" id="PIRSF001480">
    <property type="entry name" value="Mannose-6-phosphate_isomerase"/>
    <property type="match status" value="1"/>
</dbReference>
<evidence type="ECO:0000256" key="6">
    <source>
        <dbReference type="ARBA" id="ARBA00023235"/>
    </source>
</evidence>
<dbReference type="PRINTS" id="PR00714">
    <property type="entry name" value="MAN6PISMRASE"/>
</dbReference>
<dbReference type="InterPro" id="IPR046457">
    <property type="entry name" value="PMI_typeI_cat"/>
</dbReference>
<comment type="caution">
    <text evidence="10">The sequence shown here is derived from an EMBL/GenBank/DDBJ whole genome shotgun (WGS) entry which is preliminary data.</text>
</comment>
<evidence type="ECO:0000259" key="9">
    <source>
        <dbReference type="Pfam" id="PF20511"/>
    </source>
</evidence>
<dbReference type="InterPro" id="IPR011051">
    <property type="entry name" value="RmlC_Cupin_sf"/>
</dbReference>
<dbReference type="NCBIfam" id="TIGR00218">
    <property type="entry name" value="manA"/>
    <property type="match status" value="1"/>
</dbReference>
<proteinExistence type="inferred from homology"/>
<dbReference type="SUPFAM" id="SSF51182">
    <property type="entry name" value="RmlC-like cupins"/>
    <property type="match status" value="1"/>
</dbReference>
<dbReference type="PANTHER" id="PTHR10309">
    <property type="entry name" value="MANNOSE-6-PHOSPHATE ISOMERASE"/>
    <property type="match status" value="1"/>
</dbReference>
<evidence type="ECO:0000256" key="4">
    <source>
        <dbReference type="ARBA" id="ARBA00022723"/>
    </source>
</evidence>
<dbReference type="GO" id="GO:0009298">
    <property type="term" value="P:GDP-mannose biosynthetic process"/>
    <property type="evidence" value="ECO:0007669"/>
    <property type="project" value="InterPro"/>
</dbReference>
<evidence type="ECO:0000313" key="11">
    <source>
        <dbReference type="Proteomes" id="UP001247307"/>
    </source>
</evidence>
<evidence type="ECO:0000256" key="2">
    <source>
        <dbReference type="ARBA" id="ARBA00010772"/>
    </source>
</evidence>